<evidence type="ECO:0000313" key="2">
    <source>
        <dbReference type="Proteomes" id="UP000239001"/>
    </source>
</evidence>
<dbReference type="SUPFAM" id="SSF46689">
    <property type="entry name" value="Homeodomain-like"/>
    <property type="match status" value="1"/>
</dbReference>
<organism evidence="1 2">
    <name type="scientific">Aphanothece hegewaldii CCALA 016</name>
    <dbReference type="NCBI Taxonomy" id="2107694"/>
    <lineage>
        <taxon>Bacteria</taxon>
        <taxon>Bacillati</taxon>
        <taxon>Cyanobacteriota</taxon>
        <taxon>Cyanophyceae</taxon>
        <taxon>Oscillatoriophycideae</taxon>
        <taxon>Chroococcales</taxon>
        <taxon>Aphanothecaceae</taxon>
        <taxon>Aphanothece</taxon>
    </lineage>
</organism>
<dbReference type="AlphaFoldDB" id="A0A2T1LWY7"/>
<dbReference type="PANTHER" id="PTHR34849">
    <property type="entry name" value="SSL5025 PROTEIN"/>
    <property type="match status" value="1"/>
</dbReference>
<dbReference type="InterPro" id="IPR007367">
    <property type="entry name" value="DUF433"/>
</dbReference>
<keyword evidence="2" id="KW-1185">Reference proteome</keyword>
<comment type="caution">
    <text evidence="1">The sequence shown here is derived from an EMBL/GenBank/DDBJ whole genome shotgun (WGS) entry which is preliminary data.</text>
</comment>
<accession>A0A2T1LWY7</accession>
<dbReference type="RefSeq" id="WP_106457377.1">
    <property type="nucleotide sequence ID" value="NZ_PXOH01000013.1"/>
</dbReference>
<reference evidence="1 2" key="1">
    <citation type="submission" date="2018-03" db="EMBL/GenBank/DDBJ databases">
        <title>The ancient ancestry and fast evolution of plastids.</title>
        <authorList>
            <person name="Moore K.R."/>
            <person name="Magnabosco C."/>
            <person name="Momper L."/>
            <person name="Gold D.A."/>
            <person name="Bosak T."/>
            <person name="Fournier G.P."/>
        </authorList>
    </citation>
    <scope>NUCLEOTIDE SEQUENCE [LARGE SCALE GENOMIC DNA]</scope>
    <source>
        <strain evidence="1 2">CCALA 016</strain>
    </source>
</reference>
<dbReference type="InterPro" id="IPR009057">
    <property type="entry name" value="Homeodomain-like_sf"/>
</dbReference>
<evidence type="ECO:0000313" key="1">
    <source>
        <dbReference type="EMBL" id="PSF36660.1"/>
    </source>
</evidence>
<dbReference type="InterPro" id="IPR036388">
    <property type="entry name" value="WH-like_DNA-bd_sf"/>
</dbReference>
<reference evidence="1 2" key="2">
    <citation type="submission" date="2018-03" db="EMBL/GenBank/DDBJ databases">
        <authorList>
            <person name="Keele B.F."/>
        </authorList>
    </citation>
    <scope>NUCLEOTIDE SEQUENCE [LARGE SCALE GENOMIC DNA]</scope>
    <source>
        <strain evidence="1 2">CCALA 016</strain>
    </source>
</reference>
<dbReference type="PANTHER" id="PTHR34849:SF3">
    <property type="entry name" value="SSR2962 PROTEIN"/>
    <property type="match status" value="1"/>
</dbReference>
<evidence type="ECO:0008006" key="3">
    <source>
        <dbReference type="Google" id="ProtNLM"/>
    </source>
</evidence>
<dbReference type="Gene3D" id="1.10.10.10">
    <property type="entry name" value="Winged helix-like DNA-binding domain superfamily/Winged helix DNA-binding domain"/>
    <property type="match status" value="1"/>
</dbReference>
<gene>
    <name evidence="1" type="ORF">C7H19_13365</name>
</gene>
<dbReference type="Proteomes" id="UP000239001">
    <property type="component" value="Unassembled WGS sequence"/>
</dbReference>
<dbReference type="EMBL" id="PXOH01000013">
    <property type="protein sequence ID" value="PSF36660.1"/>
    <property type="molecule type" value="Genomic_DNA"/>
</dbReference>
<name>A0A2T1LWY7_9CHRO</name>
<protein>
    <recommendedName>
        <fullName evidence="3">DUF433 domain-containing protein</fullName>
    </recommendedName>
</protein>
<sequence>MKENTYNTDLLRRITYDPNICHGQPCIRGLRYPVELILELLSSGMTTEEILEDYDDLETEDILATLLFAARLSQVKSIHKIPS</sequence>
<dbReference type="OrthoDB" id="9808242at2"/>
<proteinExistence type="predicted"/>
<dbReference type="Pfam" id="PF04255">
    <property type="entry name" value="DUF433"/>
    <property type="match status" value="1"/>
</dbReference>